<feature type="coiled-coil region" evidence="6">
    <location>
        <begin position="91"/>
        <end position="119"/>
    </location>
</feature>
<gene>
    <name evidence="11" type="ORF">JSQ98_04370</name>
</gene>
<evidence type="ECO:0000256" key="7">
    <source>
        <dbReference type="SAM" id="MobiDB-lite"/>
    </source>
</evidence>
<feature type="domain" description="Cell division protein FtsQ/DivIB C-terminal" evidence="9">
    <location>
        <begin position="231"/>
        <end position="336"/>
    </location>
</feature>
<dbReference type="Gene3D" id="3.10.20.310">
    <property type="entry name" value="membrane protein fhac"/>
    <property type="match status" value="1"/>
</dbReference>
<feature type="region of interest" description="Disordered" evidence="7">
    <location>
        <begin position="1"/>
        <end position="42"/>
    </location>
</feature>
<keyword evidence="5" id="KW-0131">Cell cycle</keyword>
<dbReference type="EMBL" id="JAFEVO010000001">
    <property type="protein sequence ID" value="MBS3181431.1"/>
    <property type="molecule type" value="Genomic_DNA"/>
</dbReference>
<evidence type="ECO:0000256" key="4">
    <source>
        <dbReference type="ARBA" id="ARBA00022989"/>
    </source>
</evidence>
<evidence type="ECO:0000256" key="3">
    <source>
        <dbReference type="ARBA" id="ARBA00022692"/>
    </source>
</evidence>
<dbReference type="Pfam" id="PF03799">
    <property type="entry name" value="FtsQ_DivIB_C"/>
    <property type="match status" value="1"/>
</dbReference>
<evidence type="ECO:0000256" key="6">
    <source>
        <dbReference type="SAM" id="Coils"/>
    </source>
</evidence>
<accession>A0ABS5M2K1</accession>
<comment type="caution">
    <text evidence="11">The sequence shown here is derived from an EMBL/GenBank/DDBJ whole genome shotgun (WGS) entry which is preliminary data.</text>
</comment>
<dbReference type="InterPro" id="IPR013685">
    <property type="entry name" value="POTRA_FtsQ_type"/>
</dbReference>
<keyword evidence="2" id="KW-0132">Cell division</keyword>
<reference evidence="11 12" key="1">
    <citation type="submission" date="2021-02" db="EMBL/GenBank/DDBJ databases">
        <title>Draft genome and description of Leucobacter sp nov strain Marseille-Q4368.</title>
        <authorList>
            <person name="Boxberger M."/>
            <person name="La Scola B."/>
        </authorList>
    </citation>
    <scope>NUCLEOTIDE SEQUENCE [LARGE SCALE GENOMIC DNA]</scope>
    <source>
        <strain evidence="11 12">Marseille-Q4368</strain>
    </source>
</reference>
<evidence type="ECO:0000256" key="8">
    <source>
        <dbReference type="SAM" id="Phobius"/>
    </source>
</evidence>
<protein>
    <submittedName>
        <fullName evidence="11">FtsQ-type POTRA domain-containing protein</fullName>
    </submittedName>
</protein>
<dbReference type="InterPro" id="IPR050487">
    <property type="entry name" value="FtsQ_DivIB"/>
</dbReference>
<dbReference type="RefSeq" id="WP_211648514.1">
    <property type="nucleotide sequence ID" value="NZ_JAFEVO010000001.1"/>
</dbReference>
<evidence type="ECO:0000259" key="10">
    <source>
        <dbReference type="Pfam" id="PF08478"/>
    </source>
</evidence>
<keyword evidence="3 8" id="KW-0812">Transmembrane</keyword>
<dbReference type="Proteomes" id="UP000811492">
    <property type="component" value="Unassembled WGS sequence"/>
</dbReference>
<keyword evidence="4 8" id="KW-1133">Transmembrane helix</keyword>
<feature type="transmembrane region" description="Helical" evidence="8">
    <location>
        <begin position="127"/>
        <end position="146"/>
    </location>
</feature>
<evidence type="ECO:0000256" key="5">
    <source>
        <dbReference type="ARBA" id="ARBA00023306"/>
    </source>
</evidence>
<evidence type="ECO:0000259" key="9">
    <source>
        <dbReference type="Pfam" id="PF03799"/>
    </source>
</evidence>
<name>A0ABS5M2K1_9MICO</name>
<evidence type="ECO:0000256" key="2">
    <source>
        <dbReference type="ARBA" id="ARBA00022618"/>
    </source>
</evidence>
<sequence length="345" mass="36639">MPARAHVPETGVSPTIDLSDVRASRHAPPEQEGPDSATRAEEDLQVRASGAIDGARAVRLSDEHPTVDLGSLDTRARSGLDRFRGSEPDPVREAERRVAAAARLRKRQARRERRRFSAEARGRRRHWIIAFAAVGALALFVGAGVFTPLMAVKTVEVTGAESVNAADVHSALERFEGRPLALIDDAEVHRALEPFPLIQRYAVERVPPHTLVVRIEERVPVISVAGADGVELYDAAGVLLGAADAAPAGVPVGAGALTDRGSAAFRSASRALRDMPADLRAQITSASASSAQDVTFTLASGITVLWGDADESRRKAVVLQAMLASLAGQPVTRIDVSATEAPVFE</sequence>
<dbReference type="Pfam" id="PF08478">
    <property type="entry name" value="POTRA_1"/>
    <property type="match status" value="1"/>
</dbReference>
<dbReference type="InterPro" id="IPR005548">
    <property type="entry name" value="Cell_div_FtsQ/DivIB_C"/>
</dbReference>
<keyword evidence="8" id="KW-0472">Membrane</keyword>
<dbReference type="PANTHER" id="PTHR37820">
    <property type="entry name" value="CELL DIVISION PROTEIN DIVIB"/>
    <property type="match status" value="1"/>
</dbReference>
<evidence type="ECO:0000256" key="1">
    <source>
        <dbReference type="ARBA" id="ARBA00022475"/>
    </source>
</evidence>
<keyword evidence="6" id="KW-0175">Coiled coil</keyword>
<keyword evidence="12" id="KW-1185">Reference proteome</keyword>
<dbReference type="PANTHER" id="PTHR37820:SF1">
    <property type="entry name" value="CELL DIVISION PROTEIN FTSQ"/>
    <property type="match status" value="1"/>
</dbReference>
<feature type="domain" description="POTRA" evidence="10">
    <location>
        <begin position="151"/>
        <end position="218"/>
    </location>
</feature>
<feature type="compositionally biased region" description="Basic and acidic residues" evidence="7">
    <location>
        <begin position="19"/>
        <end position="29"/>
    </location>
</feature>
<evidence type="ECO:0000313" key="12">
    <source>
        <dbReference type="Proteomes" id="UP000811492"/>
    </source>
</evidence>
<proteinExistence type="predicted"/>
<evidence type="ECO:0000313" key="11">
    <source>
        <dbReference type="EMBL" id="MBS3181431.1"/>
    </source>
</evidence>
<organism evidence="11 12">
    <name type="scientific">Leucobacter manosquensis</name>
    <dbReference type="NCBI Taxonomy" id="2810611"/>
    <lineage>
        <taxon>Bacteria</taxon>
        <taxon>Bacillati</taxon>
        <taxon>Actinomycetota</taxon>
        <taxon>Actinomycetes</taxon>
        <taxon>Micrococcales</taxon>
        <taxon>Microbacteriaceae</taxon>
        <taxon>Leucobacter</taxon>
    </lineage>
</organism>
<keyword evidence="1" id="KW-1003">Cell membrane</keyword>